<dbReference type="SUPFAM" id="SSF103473">
    <property type="entry name" value="MFS general substrate transporter"/>
    <property type="match status" value="1"/>
</dbReference>
<dbReference type="EMBL" id="RHHR01000028">
    <property type="protein sequence ID" value="RNB71539.1"/>
    <property type="molecule type" value="Genomic_DNA"/>
</dbReference>
<dbReference type="Gene3D" id="1.20.1250.20">
    <property type="entry name" value="MFS general substrate transporter like domains"/>
    <property type="match status" value="1"/>
</dbReference>
<feature type="transmembrane region" description="Helical" evidence="6">
    <location>
        <begin position="95"/>
        <end position="120"/>
    </location>
</feature>
<feature type="domain" description="Major facilitator superfamily (MFS) profile" evidence="7">
    <location>
        <begin position="5"/>
        <end position="473"/>
    </location>
</feature>
<protein>
    <submittedName>
        <fullName evidence="8">MFS transporter</fullName>
    </submittedName>
</protein>
<dbReference type="InterPro" id="IPR036259">
    <property type="entry name" value="MFS_trans_sf"/>
</dbReference>
<evidence type="ECO:0000256" key="1">
    <source>
        <dbReference type="ARBA" id="ARBA00004651"/>
    </source>
</evidence>
<feature type="transmembrane region" description="Helical" evidence="6">
    <location>
        <begin position="70"/>
        <end position="89"/>
    </location>
</feature>
<keyword evidence="3 6" id="KW-0812">Transmembrane</keyword>
<evidence type="ECO:0000256" key="6">
    <source>
        <dbReference type="SAM" id="Phobius"/>
    </source>
</evidence>
<name>A0A3M8C7A1_9BACL</name>
<dbReference type="InterPro" id="IPR011701">
    <property type="entry name" value="MFS"/>
</dbReference>
<feature type="transmembrane region" description="Helical" evidence="6">
    <location>
        <begin position="351"/>
        <end position="373"/>
    </location>
</feature>
<dbReference type="Gene3D" id="1.20.1720.10">
    <property type="entry name" value="Multidrug resistance protein D"/>
    <property type="match status" value="1"/>
</dbReference>
<feature type="transmembrane region" description="Helical" evidence="6">
    <location>
        <begin position="41"/>
        <end position="58"/>
    </location>
</feature>
<keyword evidence="5 6" id="KW-0472">Membrane</keyword>
<evidence type="ECO:0000256" key="4">
    <source>
        <dbReference type="ARBA" id="ARBA00022989"/>
    </source>
</evidence>
<feature type="transmembrane region" description="Helical" evidence="6">
    <location>
        <begin position="157"/>
        <end position="179"/>
    </location>
</feature>
<feature type="transmembrane region" description="Helical" evidence="6">
    <location>
        <begin position="262"/>
        <end position="283"/>
    </location>
</feature>
<feature type="transmembrane region" description="Helical" evidence="6">
    <location>
        <begin position="326"/>
        <end position="345"/>
    </location>
</feature>
<comment type="caution">
    <text evidence="8">The sequence shown here is derived from an EMBL/GenBank/DDBJ whole genome shotgun (WGS) entry which is preliminary data.</text>
</comment>
<comment type="subcellular location">
    <subcellularLocation>
        <location evidence="1">Cell membrane</location>
        <topology evidence="1">Multi-pass membrane protein</topology>
    </subcellularLocation>
</comment>
<evidence type="ECO:0000256" key="5">
    <source>
        <dbReference type="ARBA" id="ARBA00023136"/>
    </source>
</evidence>
<feature type="transmembrane region" description="Helical" evidence="6">
    <location>
        <begin position="442"/>
        <end position="468"/>
    </location>
</feature>
<gene>
    <name evidence="8" type="ORF">EDM52_14965</name>
</gene>
<dbReference type="InterPro" id="IPR020846">
    <property type="entry name" value="MFS_dom"/>
</dbReference>
<dbReference type="AlphaFoldDB" id="A0A3M8C7A1"/>
<feature type="transmembrane region" description="Helical" evidence="6">
    <location>
        <begin position="191"/>
        <end position="211"/>
    </location>
</feature>
<evidence type="ECO:0000313" key="9">
    <source>
        <dbReference type="Proteomes" id="UP000282028"/>
    </source>
</evidence>
<dbReference type="GO" id="GO:0022857">
    <property type="term" value="F:transmembrane transporter activity"/>
    <property type="evidence" value="ECO:0007669"/>
    <property type="project" value="InterPro"/>
</dbReference>
<dbReference type="OrthoDB" id="9816041at2"/>
<evidence type="ECO:0000256" key="2">
    <source>
        <dbReference type="ARBA" id="ARBA00022448"/>
    </source>
</evidence>
<keyword evidence="9" id="KW-1185">Reference proteome</keyword>
<dbReference type="PROSITE" id="PS50850">
    <property type="entry name" value="MFS"/>
    <property type="match status" value="1"/>
</dbReference>
<feature type="transmembrane region" description="Helical" evidence="6">
    <location>
        <begin position="223"/>
        <end position="241"/>
    </location>
</feature>
<feature type="transmembrane region" description="Helical" evidence="6">
    <location>
        <begin position="132"/>
        <end position="151"/>
    </location>
</feature>
<dbReference type="GO" id="GO:0005886">
    <property type="term" value="C:plasma membrane"/>
    <property type="evidence" value="ECO:0007669"/>
    <property type="project" value="UniProtKB-SubCell"/>
</dbReference>
<dbReference type="PANTHER" id="PTHR23501">
    <property type="entry name" value="MAJOR FACILITATOR SUPERFAMILY"/>
    <property type="match status" value="1"/>
</dbReference>
<proteinExistence type="predicted"/>
<feature type="transmembrane region" description="Helical" evidence="6">
    <location>
        <begin position="385"/>
        <end position="410"/>
    </location>
</feature>
<dbReference type="PRINTS" id="PR01036">
    <property type="entry name" value="TCRTETB"/>
</dbReference>
<dbReference type="CDD" id="cd17502">
    <property type="entry name" value="MFS_Azr1_MDR_like"/>
    <property type="match status" value="1"/>
</dbReference>
<sequence length="480" mass="51247">MSAKIMMALMLATFLAAMEGTIVSTAVPRITSDLSGFEQVSWVYAIYMLVTAVSAPIYGKLADLFGRKKIFLIGIGIFLIGSTLCGVAMSMTQLIIYRAIQGLGAGAVMPITMTIIGDLYTDQSARAKSQGWISAVWGLSGVAGPLVGGFLVDTLSWRYIFFLNLPFGLISFFMLVLFYKEQSKAATKRHIDYAGALIFSVSTIALLYALLTGSQEQSWLNPTIISLIAFSLLSFLVFYFVEKRSPEPMIPLTLFTNRSVSMINLLTLLINGIVIGLVVYLPIWTQGVLGESATVAGFVLTPMSVSWTLGAVLSGNLLGRLRAEQLIIAGTSILTIASFLLMLLAPDSPGYLIYVSVGLIGLGMGLITPLVMVKIQAAVPVDQRGTAVALNTFTGTFSQTFGAAVFGMMFNLVTVSSGHSNLGSSFESGLVSSDQLVQVREILASGVHVVFTGAVALALCSLCLSIVLNQAEKKSVRAKK</sequence>
<dbReference type="Pfam" id="PF07690">
    <property type="entry name" value="MFS_1"/>
    <property type="match status" value="1"/>
</dbReference>
<dbReference type="RefSeq" id="WP_122909781.1">
    <property type="nucleotide sequence ID" value="NZ_CBCSBE010000007.1"/>
</dbReference>
<accession>A0A3M8C7A1</accession>
<dbReference type="Proteomes" id="UP000282028">
    <property type="component" value="Unassembled WGS sequence"/>
</dbReference>
<dbReference type="FunFam" id="1.20.1720.10:FF:000019">
    <property type="entry name" value="DHA2 family efflux MFS transporter permease subunit"/>
    <property type="match status" value="1"/>
</dbReference>
<evidence type="ECO:0000259" key="7">
    <source>
        <dbReference type="PROSITE" id="PS50850"/>
    </source>
</evidence>
<evidence type="ECO:0000313" key="8">
    <source>
        <dbReference type="EMBL" id="RNB71539.1"/>
    </source>
</evidence>
<dbReference type="PANTHER" id="PTHR23501:SF191">
    <property type="entry name" value="VACUOLAR BASIC AMINO ACID TRANSPORTER 4"/>
    <property type="match status" value="1"/>
</dbReference>
<keyword evidence="4 6" id="KW-1133">Transmembrane helix</keyword>
<evidence type="ECO:0000256" key="3">
    <source>
        <dbReference type="ARBA" id="ARBA00022692"/>
    </source>
</evidence>
<reference evidence="8 9" key="1">
    <citation type="submission" date="2018-10" db="EMBL/GenBank/DDBJ databases">
        <title>Phylogenomics of Brevibacillus.</title>
        <authorList>
            <person name="Dunlap C."/>
        </authorList>
    </citation>
    <scope>NUCLEOTIDE SEQUENCE [LARGE SCALE GENOMIC DNA]</scope>
    <source>
        <strain evidence="8 9">JCM 12215</strain>
    </source>
</reference>
<keyword evidence="2" id="KW-0813">Transport</keyword>
<organism evidence="8 9">
    <name type="scientific">Brevibacillus invocatus</name>
    <dbReference type="NCBI Taxonomy" id="173959"/>
    <lineage>
        <taxon>Bacteria</taxon>
        <taxon>Bacillati</taxon>
        <taxon>Bacillota</taxon>
        <taxon>Bacilli</taxon>
        <taxon>Bacillales</taxon>
        <taxon>Paenibacillaceae</taxon>
        <taxon>Brevibacillus</taxon>
    </lineage>
</organism>
<feature type="transmembrane region" description="Helical" evidence="6">
    <location>
        <begin position="295"/>
        <end position="314"/>
    </location>
</feature>